<dbReference type="Gene3D" id="3.30.470.20">
    <property type="entry name" value="ATP-grasp fold, B domain"/>
    <property type="match status" value="1"/>
</dbReference>
<dbReference type="Proteomes" id="UP001565236">
    <property type="component" value="Unassembled WGS sequence"/>
</dbReference>
<dbReference type="PANTHER" id="PTHR43472:SF1">
    <property type="entry name" value="PHOSPHORIBOSYLAMINE--GLYCINE LIGASE, CHLOROPLASTIC"/>
    <property type="match status" value="1"/>
</dbReference>
<comment type="similarity">
    <text evidence="10 13">Belongs to the GARS family.</text>
</comment>
<comment type="cofactor">
    <cofactor evidence="1">
        <name>Mn(2+)</name>
        <dbReference type="ChEBI" id="CHEBI:29035"/>
    </cofactor>
</comment>
<evidence type="ECO:0000256" key="1">
    <source>
        <dbReference type="ARBA" id="ARBA00001936"/>
    </source>
</evidence>
<dbReference type="InterPro" id="IPR013815">
    <property type="entry name" value="ATP_grasp_subdomain_1"/>
</dbReference>
<comment type="catalytic activity">
    <reaction evidence="13">
        <text>5-phospho-beta-D-ribosylamine + glycine + ATP = N(1)-(5-phospho-beta-D-ribosyl)glycinamide + ADP + phosphate + H(+)</text>
        <dbReference type="Rhea" id="RHEA:17453"/>
        <dbReference type="ChEBI" id="CHEBI:15378"/>
        <dbReference type="ChEBI" id="CHEBI:30616"/>
        <dbReference type="ChEBI" id="CHEBI:43474"/>
        <dbReference type="ChEBI" id="CHEBI:57305"/>
        <dbReference type="ChEBI" id="CHEBI:58681"/>
        <dbReference type="ChEBI" id="CHEBI:143788"/>
        <dbReference type="ChEBI" id="CHEBI:456216"/>
        <dbReference type="EC" id="6.3.4.13"/>
    </reaction>
</comment>
<reference evidence="16 17" key="1">
    <citation type="submission" date="2024-03" db="EMBL/GenBank/DDBJ databases">
        <title>Mouse gut bacterial collection (mGBC) of GemPharmatech.</title>
        <authorList>
            <person name="He Y."/>
            <person name="Dong L."/>
            <person name="Wu D."/>
            <person name="Gao X."/>
            <person name="Lin Z."/>
        </authorList>
    </citation>
    <scope>NUCLEOTIDE SEQUENCE [LARGE SCALE GENOMIC DNA]</scope>
    <source>
        <strain evidence="16 17">15-30</strain>
    </source>
</reference>
<dbReference type="Pfam" id="PF02844">
    <property type="entry name" value="GARS_N"/>
    <property type="match status" value="1"/>
</dbReference>
<evidence type="ECO:0000256" key="8">
    <source>
        <dbReference type="ARBA" id="ARBA00022840"/>
    </source>
</evidence>
<keyword evidence="7 13" id="KW-0658">Purine biosynthesis</keyword>
<evidence type="ECO:0000256" key="5">
    <source>
        <dbReference type="ARBA" id="ARBA00022598"/>
    </source>
</evidence>
<feature type="domain" description="ATP-grasp" evidence="15">
    <location>
        <begin position="112"/>
        <end position="313"/>
    </location>
</feature>
<dbReference type="SUPFAM" id="SSF56059">
    <property type="entry name" value="Glutathione synthetase ATP-binding domain-like"/>
    <property type="match status" value="1"/>
</dbReference>
<comment type="pathway">
    <text evidence="3 13">Purine metabolism; IMP biosynthesis via de novo pathway; N(1)-(5-phospho-D-ribosyl)glycinamide from 5-phospho-alpha-D-ribose 1-diphosphate: step 2/2.</text>
</comment>
<evidence type="ECO:0000256" key="11">
    <source>
        <dbReference type="ARBA" id="ARBA00042242"/>
    </source>
</evidence>
<dbReference type="SUPFAM" id="SSF51246">
    <property type="entry name" value="Rudiment single hybrid motif"/>
    <property type="match status" value="1"/>
</dbReference>
<dbReference type="EC" id="6.3.4.13" evidence="4 13"/>
<dbReference type="Gene3D" id="3.30.1490.20">
    <property type="entry name" value="ATP-grasp fold, A domain"/>
    <property type="match status" value="1"/>
</dbReference>
<dbReference type="InterPro" id="IPR011054">
    <property type="entry name" value="Rudment_hybrid_motif"/>
</dbReference>
<evidence type="ECO:0000256" key="6">
    <source>
        <dbReference type="ARBA" id="ARBA00022741"/>
    </source>
</evidence>
<evidence type="ECO:0000256" key="4">
    <source>
        <dbReference type="ARBA" id="ARBA00013255"/>
    </source>
</evidence>
<comment type="caution">
    <text evidence="16">The sequence shown here is derived from an EMBL/GenBank/DDBJ whole genome shotgun (WGS) entry which is preliminary data.</text>
</comment>
<keyword evidence="9" id="KW-0464">Manganese</keyword>
<dbReference type="NCBIfam" id="TIGR00877">
    <property type="entry name" value="purD"/>
    <property type="match status" value="1"/>
</dbReference>
<dbReference type="InterPro" id="IPR011761">
    <property type="entry name" value="ATP-grasp"/>
</dbReference>
<dbReference type="Gene3D" id="3.90.600.10">
    <property type="entry name" value="Phosphoribosylglycinamide synthetase, C-terminal domain"/>
    <property type="match status" value="1"/>
</dbReference>
<keyword evidence="8 14" id="KW-0067">ATP-binding</keyword>
<dbReference type="Pfam" id="PF02843">
    <property type="entry name" value="GARS_C"/>
    <property type="match status" value="1"/>
</dbReference>
<dbReference type="InterPro" id="IPR016185">
    <property type="entry name" value="PreATP-grasp_dom_sf"/>
</dbReference>
<keyword evidence="17" id="KW-1185">Reference proteome</keyword>
<accession>A0ABV4DQR6</accession>
<dbReference type="InterPro" id="IPR020562">
    <property type="entry name" value="PRibGlycinamide_synth_N"/>
</dbReference>
<dbReference type="PANTHER" id="PTHR43472">
    <property type="entry name" value="PHOSPHORIBOSYLAMINE--GLYCINE LIGASE"/>
    <property type="match status" value="1"/>
</dbReference>
<evidence type="ECO:0000256" key="13">
    <source>
        <dbReference type="HAMAP-Rule" id="MF_00138"/>
    </source>
</evidence>
<dbReference type="RefSeq" id="WP_369941468.1">
    <property type="nucleotide sequence ID" value="NZ_JBCLUF010000011.1"/>
</dbReference>
<evidence type="ECO:0000256" key="7">
    <source>
        <dbReference type="ARBA" id="ARBA00022755"/>
    </source>
</evidence>
<comment type="cofactor">
    <cofactor evidence="2">
        <name>Mg(2+)</name>
        <dbReference type="ChEBI" id="CHEBI:18420"/>
    </cofactor>
</comment>
<dbReference type="InterPro" id="IPR020561">
    <property type="entry name" value="PRibGlycinamid_synth_ATP-grasp"/>
</dbReference>
<evidence type="ECO:0000313" key="16">
    <source>
        <dbReference type="EMBL" id="MEY8662117.1"/>
    </source>
</evidence>
<evidence type="ECO:0000313" key="17">
    <source>
        <dbReference type="Proteomes" id="UP001565236"/>
    </source>
</evidence>
<dbReference type="InterPro" id="IPR000115">
    <property type="entry name" value="PRibGlycinamide_synth"/>
</dbReference>
<dbReference type="HAMAP" id="MF_00138">
    <property type="entry name" value="GARS"/>
    <property type="match status" value="1"/>
</dbReference>
<dbReference type="SMART" id="SM01209">
    <property type="entry name" value="GARS_A"/>
    <property type="match status" value="1"/>
</dbReference>
<keyword evidence="5 13" id="KW-0436">Ligase</keyword>
<evidence type="ECO:0000256" key="10">
    <source>
        <dbReference type="ARBA" id="ARBA00038345"/>
    </source>
</evidence>
<dbReference type="PROSITE" id="PS00184">
    <property type="entry name" value="GARS"/>
    <property type="match status" value="1"/>
</dbReference>
<dbReference type="InterPro" id="IPR037123">
    <property type="entry name" value="PRibGlycinamide_synth_C_sf"/>
</dbReference>
<dbReference type="Gene3D" id="3.40.50.20">
    <property type="match status" value="1"/>
</dbReference>
<dbReference type="InterPro" id="IPR020559">
    <property type="entry name" value="PRibGlycinamide_synth_CS"/>
</dbReference>
<dbReference type="SMART" id="SM01210">
    <property type="entry name" value="GARS_C"/>
    <property type="match status" value="1"/>
</dbReference>
<organism evidence="16 17">
    <name type="scientific">Ligilactobacillus faecis</name>
    <dbReference type="NCBI Taxonomy" id="762833"/>
    <lineage>
        <taxon>Bacteria</taxon>
        <taxon>Bacillati</taxon>
        <taxon>Bacillota</taxon>
        <taxon>Bacilli</taxon>
        <taxon>Lactobacillales</taxon>
        <taxon>Lactobacillaceae</taxon>
        <taxon>Ligilactobacillus</taxon>
    </lineage>
</organism>
<evidence type="ECO:0000256" key="9">
    <source>
        <dbReference type="ARBA" id="ARBA00023211"/>
    </source>
</evidence>
<proteinExistence type="inferred from homology"/>
<dbReference type="GO" id="GO:0004637">
    <property type="term" value="F:phosphoribosylamine-glycine ligase activity"/>
    <property type="evidence" value="ECO:0007669"/>
    <property type="project" value="UniProtKB-EC"/>
</dbReference>
<evidence type="ECO:0000256" key="12">
    <source>
        <dbReference type="ARBA" id="ARBA00042864"/>
    </source>
</evidence>
<name>A0ABV4DQR6_9LACO</name>
<evidence type="ECO:0000256" key="3">
    <source>
        <dbReference type="ARBA" id="ARBA00005174"/>
    </source>
</evidence>
<dbReference type="EMBL" id="JBCLUF010000011">
    <property type="protein sequence ID" value="MEY8662117.1"/>
    <property type="molecule type" value="Genomic_DNA"/>
</dbReference>
<keyword evidence="6 14" id="KW-0547">Nucleotide-binding</keyword>
<dbReference type="SUPFAM" id="SSF52440">
    <property type="entry name" value="PreATP-grasp domain"/>
    <property type="match status" value="1"/>
</dbReference>
<evidence type="ECO:0000256" key="2">
    <source>
        <dbReference type="ARBA" id="ARBA00001946"/>
    </source>
</evidence>
<protein>
    <recommendedName>
        <fullName evidence="4 13">Phosphoribosylamine--glycine ligase</fullName>
        <ecNumber evidence="4 13">6.3.4.13</ecNumber>
    </recommendedName>
    <alternativeName>
        <fullName evidence="13">GARS</fullName>
    </alternativeName>
    <alternativeName>
        <fullName evidence="11 13">Glycinamide ribonucleotide synthetase</fullName>
    </alternativeName>
    <alternativeName>
        <fullName evidence="12 13">Phosphoribosylglycinamide synthetase</fullName>
    </alternativeName>
</protein>
<dbReference type="Pfam" id="PF01071">
    <property type="entry name" value="GARS_A"/>
    <property type="match status" value="1"/>
</dbReference>
<gene>
    <name evidence="13 16" type="primary">purD</name>
    <name evidence="16" type="ORF">AALT52_04315</name>
</gene>
<evidence type="ECO:0000259" key="15">
    <source>
        <dbReference type="PROSITE" id="PS50975"/>
    </source>
</evidence>
<evidence type="ECO:0000256" key="14">
    <source>
        <dbReference type="PROSITE-ProRule" id="PRU00409"/>
    </source>
</evidence>
<dbReference type="InterPro" id="IPR020560">
    <property type="entry name" value="PRibGlycinamide_synth_C-dom"/>
</dbReference>
<dbReference type="PROSITE" id="PS50975">
    <property type="entry name" value="ATP_GRASP"/>
    <property type="match status" value="1"/>
</dbReference>
<sequence>MKDKQKLLVIGSGGREHAIAKKLLASPHVAQVFCAPGNPGMVEDGIVTLGISELDFEALKGFCYEEEIDWTFVGPENALVAGIVDSFEADGFKIFGPDKRAAKLEGSKDFAMRFMNKHAIPTARFETYQSSETALAGLAHFTEPVVIKADGLAAGKGVVIATTKADAEKEIALMFKKGQKQIVLSEFLAGPEYSLFVVVGKNGHRILPLAQDHKRALDDDKGANTGGMGAYSPLPQLAQADYEKMVTEVVEPTIAGLRAEDFNYCGILYIGLILTKTGPKVIEYNVRLGDPETQVVLPRVENDLALLVEKALSGETLPEIKVSQDACIGVVIAAEGYPGQYETGQVLPTFTETEQLSFDYANVAEKEHELIGNGGRIVTVLAKAETLAKAQAEVYAFLATKELTGCYYRHDIGTKATQKKY</sequence>